<evidence type="ECO:0000313" key="2">
    <source>
        <dbReference type="Proteomes" id="UP000727407"/>
    </source>
</evidence>
<organism evidence="1 2">
    <name type="scientific">Clarias magur</name>
    <name type="common">Asian catfish</name>
    <name type="synonym">Macropteronotus magur</name>
    <dbReference type="NCBI Taxonomy" id="1594786"/>
    <lineage>
        <taxon>Eukaryota</taxon>
        <taxon>Metazoa</taxon>
        <taxon>Chordata</taxon>
        <taxon>Craniata</taxon>
        <taxon>Vertebrata</taxon>
        <taxon>Euteleostomi</taxon>
        <taxon>Actinopterygii</taxon>
        <taxon>Neopterygii</taxon>
        <taxon>Teleostei</taxon>
        <taxon>Ostariophysi</taxon>
        <taxon>Siluriformes</taxon>
        <taxon>Clariidae</taxon>
        <taxon>Clarias</taxon>
    </lineage>
</organism>
<evidence type="ECO:0000313" key="1">
    <source>
        <dbReference type="EMBL" id="KAF5905044.1"/>
    </source>
</evidence>
<accession>A0A8J4U5K1</accession>
<proteinExistence type="predicted"/>
<reference evidence="1" key="1">
    <citation type="submission" date="2020-07" db="EMBL/GenBank/DDBJ databases">
        <title>Clarias magur genome sequencing, assembly and annotation.</title>
        <authorList>
            <person name="Kushwaha B."/>
            <person name="Kumar R."/>
            <person name="Das P."/>
            <person name="Joshi C.G."/>
            <person name="Kumar D."/>
            <person name="Nagpure N.S."/>
            <person name="Pandey M."/>
            <person name="Agarwal S."/>
            <person name="Srivastava S."/>
            <person name="Singh M."/>
            <person name="Sahoo L."/>
            <person name="Jayasankar P."/>
            <person name="Meher P.K."/>
            <person name="Koringa P.G."/>
            <person name="Iquebal M.A."/>
            <person name="Das S.P."/>
            <person name="Bit A."/>
            <person name="Patnaik S."/>
            <person name="Patel N."/>
            <person name="Shah T.M."/>
            <person name="Hinsu A."/>
            <person name="Jena J.K."/>
        </authorList>
    </citation>
    <scope>NUCLEOTIDE SEQUENCE</scope>
    <source>
        <strain evidence="1">CIFAMagur01</strain>
        <tissue evidence="1">Testis</tissue>
    </source>
</reference>
<comment type="caution">
    <text evidence="1">The sequence shown here is derived from an EMBL/GenBank/DDBJ whole genome shotgun (WGS) entry which is preliminary data.</text>
</comment>
<sequence>MDSKLDAQTKLQTAHQVLLTQQSCHGDLQKRSNNFRLYERAISKDSVHIMEWWHSEEPWKKPDGGLEVDL</sequence>
<dbReference type="EMBL" id="QNUK01000049">
    <property type="protein sequence ID" value="KAF5905044.1"/>
    <property type="molecule type" value="Genomic_DNA"/>
</dbReference>
<keyword evidence="2" id="KW-1185">Reference proteome</keyword>
<protein>
    <submittedName>
        <fullName evidence="1">Uncharacterized protein</fullName>
    </submittedName>
</protein>
<feature type="non-terminal residue" evidence="1">
    <location>
        <position position="1"/>
    </location>
</feature>
<dbReference type="Proteomes" id="UP000727407">
    <property type="component" value="Unassembled WGS sequence"/>
</dbReference>
<dbReference type="AlphaFoldDB" id="A0A8J4U5K1"/>
<name>A0A8J4U5K1_CLAMG</name>
<gene>
    <name evidence="1" type="ORF">DAT39_005231</name>
</gene>